<reference evidence="2 3" key="1">
    <citation type="submission" date="2023-09" db="EMBL/GenBank/DDBJ databases">
        <title>Multi-omics analysis of a traditional fermented food reveals byproduct-associated fungal strains for waste-to-food upcycling.</title>
        <authorList>
            <consortium name="Lawrence Berkeley National Laboratory"/>
            <person name="Rekdal V.M."/>
            <person name="Villalobos-Escobedo J.M."/>
            <person name="Rodriguez-Valeron N."/>
            <person name="Garcia M.O."/>
            <person name="Vasquez D.P."/>
            <person name="Damayanti I."/>
            <person name="Sorensen P.M."/>
            <person name="Baidoo E.E."/>
            <person name="De Carvalho A.C."/>
            <person name="Riley R."/>
            <person name="Lipzen A."/>
            <person name="He G."/>
            <person name="Yan M."/>
            <person name="Haridas S."/>
            <person name="Daum C."/>
            <person name="Yoshinaga Y."/>
            <person name="Ng V."/>
            <person name="Grigoriev I.V."/>
            <person name="Munk R."/>
            <person name="Nuraida L."/>
            <person name="Wijaya C.H."/>
            <person name="Morales P.-C."/>
            <person name="Keasling J.D."/>
        </authorList>
    </citation>
    <scope>NUCLEOTIDE SEQUENCE [LARGE SCALE GENOMIC DNA]</scope>
    <source>
        <strain evidence="2 3">FGSC 2613</strain>
    </source>
</reference>
<organism evidence="2 3">
    <name type="scientific">Neurospora intermedia</name>
    <dbReference type="NCBI Taxonomy" id="5142"/>
    <lineage>
        <taxon>Eukaryota</taxon>
        <taxon>Fungi</taxon>
        <taxon>Dikarya</taxon>
        <taxon>Ascomycota</taxon>
        <taxon>Pezizomycotina</taxon>
        <taxon>Sordariomycetes</taxon>
        <taxon>Sordariomycetidae</taxon>
        <taxon>Sordariales</taxon>
        <taxon>Sordariaceae</taxon>
        <taxon>Neurospora</taxon>
    </lineage>
</organism>
<name>A0ABR3DTI3_NEUIN</name>
<protein>
    <submittedName>
        <fullName evidence="2">Uncharacterized protein</fullName>
    </submittedName>
</protein>
<dbReference type="Proteomes" id="UP001451303">
    <property type="component" value="Unassembled WGS sequence"/>
</dbReference>
<evidence type="ECO:0000313" key="2">
    <source>
        <dbReference type="EMBL" id="KAL0475972.1"/>
    </source>
</evidence>
<sequence>MSDNKDAAKKEEEKRKKREETAKKLIADEEKRQEAIRKACAHMHAKFEKEKAEKAAKKKQSK</sequence>
<gene>
    <name evidence="2" type="ORF">QR685DRAFT_65391</name>
</gene>
<feature type="region of interest" description="Disordered" evidence="1">
    <location>
        <begin position="1"/>
        <end position="30"/>
    </location>
</feature>
<accession>A0ABR3DTI3</accession>
<evidence type="ECO:0000313" key="3">
    <source>
        <dbReference type="Proteomes" id="UP001451303"/>
    </source>
</evidence>
<evidence type="ECO:0000256" key="1">
    <source>
        <dbReference type="SAM" id="MobiDB-lite"/>
    </source>
</evidence>
<dbReference type="EMBL" id="JAVLET010000001">
    <property type="protein sequence ID" value="KAL0475972.1"/>
    <property type="molecule type" value="Genomic_DNA"/>
</dbReference>
<proteinExistence type="predicted"/>
<keyword evidence="3" id="KW-1185">Reference proteome</keyword>
<comment type="caution">
    <text evidence="2">The sequence shown here is derived from an EMBL/GenBank/DDBJ whole genome shotgun (WGS) entry which is preliminary data.</text>
</comment>